<evidence type="ECO:0000313" key="2">
    <source>
        <dbReference type="Proteomes" id="UP000031036"/>
    </source>
</evidence>
<keyword evidence="2" id="KW-1185">Reference proteome</keyword>
<dbReference type="Proteomes" id="UP000031036">
    <property type="component" value="Unassembled WGS sequence"/>
</dbReference>
<accession>A0A0B2VHU4</accession>
<evidence type="ECO:0000313" key="1">
    <source>
        <dbReference type="EMBL" id="KHN81093.1"/>
    </source>
</evidence>
<organism evidence="1 2">
    <name type="scientific">Toxocara canis</name>
    <name type="common">Canine roundworm</name>
    <dbReference type="NCBI Taxonomy" id="6265"/>
    <lineage>
        <taxon>Eukaryota</taxon>
        <taxon>Metazoa</taxon>
        <taxon>Ecdysozoa</taxon>
        <taxon>Nematoda</taxon>
        <taxon>Chromadorea</taxon>
        <taxon>Rhabditida</taxon>
        <taxon>Spirurina</taxon>
        <taxon>Ascaridomorpha</taxon>
        <taxon>Ascaridoidea</taxon>
        <taxon>Toxocaridae</taxon>
        <taxon>Toxocara</taxon>
    </lineage>
</organism>
<dbReference type="EMBL" id="JPKZ01001591">
    <property type="protein sequence ID" value="KHN81093.1"/>
    <property type="molecule type" value="Genomic_DNA"/>
</dbReference>
<dbReference type="OrthoDB" id="5773570at2759"/>
<feature type="non-terminal residue" evidence="1">
    <location>
        <position position="1"/>
    </location>
</feature>
<reference evidence="1 2" key="1">
    <citation type="submission" date="2014-11" db="EMBL/GenBank/DDBJ databases">
        <title>Genetic blueprint of the zoonotic pathogen Toxocara canis.</title>
        <authorList>
            <person name="Zhu X.-Q."/>
            <person name="Korhonen P.K."/>
            <person name="Cai H."/>
            <person name="Young N.D."/>
            <person name="Nejsum P."/>
            <person name="von Samson-Himmelstjerna G."/>
            <person name="Boag P.R."/>
            <person name="Tan P."/>
            <person name="Li Q."/>
            <person name="Min J."/>
            <person name="Yang Y."/>
            <person name="Wang X."/>
            <person name="Fang X."/>
            <person name="Hall R.S."/>
            <person name="Hofmann A."/>
            <person name="Sternberg P.W."/>
            <person name="Jex A.R."/>
            <person name="Gasser R.B."/>
        </authorList>
    </citation>
    <scope>NUCLEOTIDE SEQUENCE [LARGE SCALE GENOMIC DNA]</scope>
    <source>
        <strain evidence="1">PN_DK_2014</strain>
    </source>
</reference>
<protein>
    <submittedName>
        <fullName evidence="1">Uncharacterized protein</fullName>
    </submittedName>
</protein>
<comment type="caution">
    <text evidence="1">The sequence shown here is derived from an EMBL/GenBank/DDBJ whole genome shotgun (WGS) entry which is preliminary data.</text>
</comment>
<sequence>HPQCEGNESCLYFAMGYRFEFCSCSPQQNICGWSNGVINQDVEYYFCRERVLPTCNIGDVSTIVYGLKTYVECVCPNHFELIPHTTPDKPYVEYFCESAIVCSDGEVCAQQNAQALIKKCVCAEGSYCAMPDAEHGFLDGYCAAE</sequence>
<dbReference type="AlphaFoldDB" id="A0A0B2VHU4"/>
<name>A0A0B2VHU4_TOXCA</name>
<gene>
    <name evidence="1" type="ORF">Tcan_05270</name>
</gene>
<dbReference type="OMA" id="FTFELCD"/>
<proteinExistence type="predicted"/>